<dbReference type="GO" id="GO:0006508">
    <property type="term" value="P:proteolysis"/>
    <property type="evidence" value="ECO:0007669"/>
    <property type="project" value="UniProtKB-KW"/>
</dbReference>
<dbReference type="EMBL" id="CADCVR010000106">
    <property type="protein sequence ID" value="CAA9522611.1"/>
    <property type="molecule type" value="Genomic_DNA"/>
</dbReference>
<evidence type="ECO:0000256" key="4">
    <source>
        <dbReference type="SAM" id="SignalP"/>
    </source>
</evidence>
<dbReference type="PROSITE" id="PS50240">
    <property type="entry name" value="TRYPSIN_DOM"/>
    <property type="match status" value="1"/>
</dbReference>
<feature type="signal peptide" evidence="4">
    <location>
        <begin position="1"/>
        <end position="22"/>
    </location>
</feature>
<dbReference type="SUPFAM" id="SSF50494">
    <property type="entry name" value="Trypsin-like serine proteases"/>
    <property type="match status" value="1"/>
</dbReference>
<evidence type="ECO:0000259" key="5">
    <source>
        <dbReference type="PROSITE" id="PS50240"/>
    </source>
</evidence>
<name>A0A6J4TFT9_9ACTN</name>
<dbReference type="PROSITE" id="PS00134">
    <property type="entry name" value="TRYPSIN_HIS"/>
    <property type="match status" value="1"/>
</dbReference>
<gene>
    <name evidence="6" type="ORF">AVDCRST_MAG53-3430</name>
</gene>
<feature type="chain" id="PRO_5026992808" description="Peptidase S1 domain-containing protein" evidence="4">
    <location>
        <begin position="23"/>
        <end position="317"/>
    </location>
</feature>
<dbReference type="SMART" id="SM00020">
    <property type="entry name" value="Tryp_SPc"/>
    <property type="match status" value="1"/>
</dbReference>
<dbReference type="InterPro" id="IPR009003">
    <property type="entry name" value="Peptidase_S1_PA"/>
</dbReference>
<dbReference type="InterPro" id="IPR043504">
    <property type="entry name" value="Peptidase_S1_PA_chymotrypsin"/>
</dbReference>
<feature type="domain" description="Peptidase S1" evidence="5">
    <location>
        <begin position="23"/>
        <end position="256"/>
    </location>
</feature>
<keyword evidence="3" id="KW-0720">Serine protease</keyword>
<dbReference type="InterPro" id="IPR033116">
    <property type="entry name" value="TRYPSIN_SER"/>
</dbReference>
<dbReference type="GO" id="GO:0004252">
    <property type="term" value="F:serine-type endopeptidase activity"/>
    <property type="evidence" value="ECO:0007669"/>
    <property type="project" value="InterPro"/>
</dbReference>
<keyword evidence="3" id="KW-0645">Protease</keyword>
<dbReference type="PANTHER" id="PTHR24276:SF98">
    <property type="entry name" value="FI18310P1-RELATED"/>
    <property type="match status" value="1"/>
</dbReference>
<evidence type="ECO:0000256" key="2">
    <source>
        <dbReference type="ARBA" id="ARBA00023157"/>
    </source>
</evidence>
<organism evidence="6">
    <name type="scientific">uncultured Solirubrobacteraceae bacterium</name>
    <dbReference type="NCBI Taxonomy" id="1162706"/>
    <lineage>
        <taxon>Bacteria</taxon>
        <taxon>Bacillati</taxon>
        <taxon>Actinomycetota</taxon>
        <taxon>Thermoleophilia</taxon>
        <taxon>Solirubrobacterales</taxon>
        <taxon>Solirubrobacteraceae</taxon>
        <taxon>environmental samples</taxon>
    </lineage>
</organism>
<dbReference type="InterPro" id="IPR001314">
    <property type="entry name" value="Peptidase_S1A"/>
</dbReference>
<dbReference type="InterPro" id="IPR018114">
    <property type="entry name" value="TRYPSIN_HIS"/>
</dbReference>
<dbReference type="PANTHER" id="PTHR24276">
    <property type="entry name" value="POLYSERASE-RELATED"/>
    <property type="match status" value="1"/>
</dbReference>
<proteinExistence type="inferred from homology"/>
<dbReference type="Pfam" id="PF00089">
    <property type="entry name" value="Trypsin"/>
    <property type="match status" value="1"/>
</dbReference>
<comment type="similarity">
    <text evidence="1">Belongs to the peptidase S1 family.</text>
</comment>
<reference evidence="6" key="1">
    <citation type="submission" date="2020-02" db="EMBL/GenBank/DDBJ databases">
        <authorList>
            <person name="Meier V. D."/>
        </authorList>
    </citation>
    <scope>NUCLEOTIDE SEQUENCE</scope>
    <source>
        <strain evidence="6">AVDCRST_MAG53</strain>
    </source>
</reference>
<dbReference type="FunFam" id="2.40.10.10:FF:000068">
    <property type="entry name" value="transmembrane protease serine 2"/>
    <property type="match status" value="1"/>
</dbReference>
<dbReference type="AlphaFoldDB" id="A0A6J4TFT9"/>
<dbReference type="PROSITE" id="PS00135">
    <property type="entry name" value="TRYPSIN_SER"/>
    <property type="match status" value="1"/>
</dbReference>
<keyword evidence="3" id="KW-0378">Hydrolase</keyword>
<dbReference type="InterPro" id="IPR050430">
    <property type="entry name" value="Peptidase_S1"/>
</dbReference>
<evidence type="ECO:0000256" key="3">
    <source>
        <dbReference type="RuleBase" id="RU363034"/>
    </source>
</evidence>
<sequence length="317" mass="32729">MPRIVVLLAVSACLGAAAPASAVVGGKDTQRAYPHMTSVERDGGFICGGSLVAPDFVLTAAHCVADAPTAKYRVGLGSVSLSAPTERLEVAAVTVHESYGKPQAASNDVALLRLAAPSKQEPIELLPAAEMGRWAPGRPVTVTGWGARLTFDVLGVSATDRLQEVTTTRQSDASCAASNGGDFDAGSELCAGEVTGFRDSCQGDSGGPLMVDGPGGATALVGVVSFGFGCGVPTQFGVYARVADTPLRDWVTARLPAPAAAPLAAVATPAAAPRKARARRSAARRRGACYAKADRVRSKRARRAAQRRCARIYGKRR</sequence>
<keyword evidence="2" id="KW-1015">Disulfide bond</keyword>
<protein>
    <recommendedName>
        <fullName evidence="5">Peptidase S1 domain-containing protein</fullName>
    </recommendedName>
</protein>
<evidence type="ECO:0000313" key="6">
    <source>
        <dbReference type="EMBL" id="CAA9522611.1"/>
    </source>
</evidence>
<keyword evidence="4" id="KW-0732">Signal</keyword>
<accession>A0A6J4TFT9</accession>
<evidence type="ECO:0000256" key="1">
    <source>
        <dbReference type="ARBA" id="ARBA00007664"/>
    </source>
</evidence>
<dbReference type="Gene3D" id="2.40.10.10">
    <property type="entry name" value="Trypsin-like serine proteases"/>
    <property type="match status" value="2"/>
</dbReference>
<dbReference type="InterPro" id="IPR001254">
    <property type="entry name" value="Trypsin_dom"/>
</dbReference>
<dbReference type="PRINTS" id="PR00722">
    <property type="entry name" value="CHYMOTRYPSIN"/>
</dbReference>
<dbReference type="CDD" id="cd00190">
    <property type="entry name" value="Tryp_SPc"/>
    <property type="match status" value="1"/>
</dbReference>